<dbReference type="Pfam" id="PF07534">
    <property type="entry name" value="TLD"/>
    <property type="match status" value="1"/>
</dbReference>
<dbReference type="PROSITE" id="PS51886">
    <property type="entry name" value="TLDC"/>
    <property type="match status" value="1"/>
</dbReference>
<dbReference type="EMBL" id="CAJOBA010042663">
    <property type="protein sequence ID" value="CAF4137646.1"/>
    <property type="molecule type" value="Genomic_DNA"/>
</dbReference>
<dbReference type="PANTHER" id="PTHR23354:SF122">
    <property type="entry name" value="GTPASE-ACTIVATING PROTEIN SKYWALKER"/>
    <property type="match status" value="1"/>
</dbReference>
<evidence type="ECO:0000313" key="5">
    <source>
        <dbReference type="Proteomes" id="UP000677228"/>
    </source>
</evidence>
<evidence type="ECO:0000256" key="1">
    <source>
        <dbReference type="SAM" id="Coils"/>
    </source>
</evidence>
<accession>A0A8S2EWC0</accession>
<feature type="domain" description="TLDc" evidence="2">
    <location>
        <begin position="199"/>
        <end position="346"/>
    </location>
</feature>
<evidence type="ECO:0000259" key="2">
    <source>
        <dbReference type="PROSITE" id="PS51886"/>
    </source>
</evidence>
<comment type="caution">
    <text evidence="3">The sequence shown here is derived from an EMBL/GenBank/DDBJ whole genome shotgun (WGS) entry which is preliminary data.</text>
</comment>
<dbReference type="AlphaFoldDB" id="A0A8S2EWC0"/>
<dbReference type="Proteomes" id="UP000677228">
    <property type="component" value="Unassembled WGS sequence"/>
</dbReference>
<reference evidence="3" key="1">
    <citation type="submission" date="2021-02" db="EMBL/GenBank/DDBJ databases">
        <authorList>
            <person name="Nowell W R."/>
        </authorList>
    </citation>
    <scope>NUCLEOTIDE SEQUENCE</scope>
</reference>
<protein>
    <recommendedName>
        <fullName evidence="2">TLDc domain-containing protein</fullName>
    </recommendedName>
</protein>
<dbReference type="InterPro" id="IPR006571">
    <property type="entry name" value="TLDc_dom"/>
</dbReference>
<sequence length="346" mass="39956">MAASVNRTNPKECATCKELKEKGRGVMICAGCSQMFCNKHYPQHRQLIDKQFDQLIEQHALFQQDLNQTQHKTVSQLIQEIDEWQQEMFDEIMRAVTACKQKLTQTLSKQDEVKRKFTLITNDLRVKQSTRDYDESDVDEWKQQLAELEQQLKKVQTQKLNLHRSINFTKLIDIQVIENTESISPSLHSPKQPLFIGGTLLNDKQHQIKLNEFCGREKERWTLIYKGTRDGFAAKDFHRQCDGKGPTMTVIQSDGSGYLFGAHTTIPWSSQNGPKNDSEAFLFTLTNPHRLPITKFTIDNKSKEHAVLHLTNHGPIFGSVRHLQRHPSISTFPWPQSLSIVSYFHL</sequence>
<dbReference type="PANTHER" id="PTHR23354">
    <property type="entry name" value="NUCLEOLAR PROTEIN 7/ESTROGEN RECEPTOR COACTIVATOR-RELATED"/>
    <property type="match status" value="1"/>
</dbReference>
<dbReference type="EMBL" id="CAJNOK010021056">
    <property type="protein sequence ID" value="CAF1326519.1"/>
    <property type="molecule type" value="Genomic_DNA"/>
</dbReference>
<keyword evidence="1" id="KW-0175">Coiled coil</keyword>
<name>A0A8S2EWC0_9BILA</name>
<organism evidence="3 5">
    <name type="scientific">Didymodactylos carnosus</name>
    <dbReference type="NCBI Taxonomy" id="1234261"/>
    <lineage>
        <taxon>Eukaryota</taxon>
        <taxon>Metazoa</taxon>
        <taxon>Spiralia</taxon>
        <taxon>Gnathifera</taxon>
        <taxon>Rotifera</taxon>
        <taxon>Eurotatoria</taxon>
        <taxon>Bdelloidea</taxon>
        <taxon>Philodinida</taxon>
        <taxon>Philodinidae</taxon>
        <taxon>Didymodactylos</taxon>
    </lineage>
</organism>
<proteinExistence type="predicted"/>
<dbReference type="SMART" id="SM00584">
    <property type="entry name" value="TLDc"/>
    <property type="match status" value="1"/>
</dbReference>
<gene>
    <name evidence="3" type="ORF">OVA965_LOCUS29686</name>
    <name evidence="4" type="ORF">TMI583_LOCUS30468</name>
</gene>
<dbReference type="Proteomes" id="UP000682733">
    <property type="component" value="Unassembled WGS sequence"/>
</dbReference>
<evidence type="ECO:0000313" key="3">
    <source>
        <dbReference type="EMBL" id="CAF1326519.1"/>
    </source>
</evidence>
<evidence type="ECO:0000313" key="4">
    <source>
        <dbReference type="EMBL" id="CAF4137646.1"/>
    </source>
</evidence>
<feature type="coiled-coil region" evidence="1">
    <location>
        <begin position="131"/>
        <end position="165"/>
    </location>
</feature>